<dbReference type="AlphaFoldDB" id="A0A4S8R312"/>
<sequence length="65" mass="7610">MFESFYNYNSPLQVRHVGILRAELYAIFVPHHIKVALLQISDHTFLPKARRRENDHAYSSEAIPT</sequence>
<reference evidence="1 2" key="1">
    <citation type="submission" date="2017-12" db="EMBL/GenBank/DDBJ databases">
        <title>Comparative genomics of Botrytis spp.</title>
        <authorList>
            <person name="Valero-Jimenez C.A."/>
            <person name="Tapia P."/>
            <person name="Veloso J."/>
            <person name="Silva-Moreno E."/>
            <person name="Staats M."/>
            <person name="Valdes J.H."/>
            <person name="Van Kan J.A.L."/>
        </authorList>
    </citation>
    <scope>NUCLEOTIDE SEQUENCE [LARGE SCALE GENOMIC DNA]</scope>
    <source>
        <strain evidence="1 2">MUCL435</strain>
    </source>
</reference>
<accession>A0A4S8R312</accession>
<evidence type="ECO:0000313" key="1">
    <source>
        <dbReference type="EMBL" id="THV47494.1"/>
    </source>
</evidence>
<protein>
    <submittedName>
        <fullName evidence="1">Uncharacterized protein</fullName>
    </submittedName>
</protein>
<dbReference type="EMBL" id="PQXL01000307">
    <property type="protein sequence ID" value="THV47494.1"/>
    <property type="molecule type" value="Genomic_DNA"/>
</dbReference>
<keyword evidence="2" id="KW-1185">Reference proteome</keyword>
<gene>
    <name evidence="1" type="ORF">BGAL_0307g00180</name>
</gene>
<dbReference type="Proteomes" id="UP000308671">
    <property type="component" value="Unassembled WGS sequence"/>
</dbReference>
<comment type="caution">
    <text evidence="1">The sequence shown here is derived from an EMBL/GenBank/DDBJ whole genome shotgun (WGS) entry which is preliminary data.</text>
</comment>
<organism evidence="1 2">
    <name type="scientific">Botrytis galanthina</name>
    <dbReference type="NCBI Taxonomy" id="278940"/>
    <lineage>
        <taxon>Eukaryota</taxon>
        <taxon>Fungi</taxon>
        <taxon>Dikarya</taxon>
        <taxon>Ascomycota</taxon>
        <taxon>Pezizomycotina</taxon>
        <taxon>Leotiomycetes</taxon>
        <taxon>Helotiales</taxon>
        <taxon>Sclerotiniaceae</taxon>
        <taxon>Botrytis</taxon>
    </lineage>
</organism>
<proteinExistence type="predicted"/>
<name>A0A4S8R312_9HELO</name>
<evidence type="ECO:0000313" key="2">
    <source>
        <dbReference type="Proteomes" id="UP000308671"/>
    </source>
</evidence>